<dbReference type="CTD" id="20197005"/>
<reference evidence="10" key="3">
    <citation type="submission" date="2015-06" db="UniProtKB">
        <authorList>
            <consortium name="EnsemblMetazoa"/>
        </authorList>
    </citation>
    <scope>IDENTIFICATION</scope>
</reference>
<keyword evidence="4 6" id="KW-0371">Homeobox</keyword>
<dbReference type="InterPro" id="IPR009057">
    <property type="entry name" value="Homeodomain-like_sf"/>
</dbReference>
<keyword evidence="5 6" id="KW-0539">Nucleus</keyword>
<dbReference type="EnsemblMetazoa" id="HelroT148584">
    <property type="protein sequence ID" value="HelroP148584"/>
    <property type="gene ID" value="HelroG148584"/>
</dbReference>
<keyword evidence="2" id="KW-0217">Developmental protein</keyword>
<dbReference type="EMBL" id="KB097536">
    <property type="protein sequence ID" value="ESN95289.1"/>
    <property type="molecule type" value="Genomic_DNA"/>
</dbReference>
<dbReference type="PRINTS" id="PR00024">
    <property type="entry name" value="HOMEOBOX"/>
</dbReference>
<protein>
    <recommendedName>
        <fullName evidence="8">Homeobox domain-containing protein</fullName>
    </recommendedName>
</protein>
<evidence type="ECO:0000259" key="8">
    <source>
        <dbReference type="PROSITE" id="PS50071"/>
    </source>
</evidence>
<dbReference type="Pfam" id="PF00046">
    <property type="entry name" value="Homeodomain"/>
    <property type="match status" value="1"/>
</dbReference>
<dbReference type="PANTHER" id="PTHR24340:SF41">
    <property type="entry name" value="MUSCLE-SPECIFIC HOMEOBOX PROTEIN TINMAN-RELATED"/>
    <property type="match status" value="1"/>
</dbReference>
<evidence type="ECO:0000313" key="11">
    <source>
        <dbReference type="Proteomes" id="UP000015101"/>
    </source>
</evidence>
<evidence type="ECO:0000256" key="7">
    <source>
        <dbReference type="RuleBase" id="RU000682"/>
    </source>
</evidence>
<dbReference type="GO" id="GO:0000981">
    <property type="term" value="F:DNA-binding transcription factor activity, RNA polymerase II-specific"/>
    <property type="evidence" value="ECO:0000318"/>
    <property type="project" value="GO_Central"/>
</dbReference>
<dbReference type="GO" id="GO:0030154">
    <property type="term" value="P:cell differentiation"/>
    <property type="evidence" value="ECO:0000318"/>
    <property type="project" value="GO_Central"/>
</dbReference>
<dbReference type="GO" id="GO:0000978">
    <property type="term" value="F:RNA polymerase II cis-regulatory region sequence-specific DNA binding"/>
    <property type="evidence" value="ECO:0000318"/>
    <property type="project" value="GO_Central"/>
</dbReference>
<keyword evidence="11" id="KW-1185">Reference proteome</keyword>
<dbReference type="PROSITE" id="PS00027">
    <property type="entry name" value="HOMEOBOX_1"/>
    <property type="match status" value="1"/>
</dbReference>
<evidence type="ECO:0000313" key="9">
    <source>
        <dbReference type="EMBL" id="ESN95289.1"/>
    </source>
</evidence>
<dbReference type="SMART" id="SM00389">
    <property type="entry name" value="HOX"/>
    <property type="match status" value="1"/>
</dbReference>
<evidence type="ECO:0000256" key="4">
    <source>
        <dbReference type="ARBA" id="ARBA00023155"/>
    </source>
</evidence>
<keyword evidence="3 6" id="KW-0238">DNA-binding</keyword>
<dbReference type="eggNOG" id="KOG0842">
    <property type="taxonomic scope" value="Eukaryota"/>
</dbReference>
<dbReference type="HOGENOM" id="CLU_049543_10_1_1"/>
<dbReference type="Gene3D" id="1.10.10.60">
    <property type="entry name" value="Homeodomain-like"/>
    <property type="match status" value="1"/>
</dbReference>
<accession>T1EKA5</accession>
<evidence type="ECO:0000256" key="3">
    <source>
        <dbReference type="ARBA" id="ARBA00023125"/>
    </source>
</evidence>
<proteinExistence type="predicted"/>
<evidence type="ECO:0000256" key="2">
    <source>
        <dbReference type="ARBA" id="ARBA00022473"/>
    </source>
</evidence>
<dbReference type="SUPFAM" id="SSF46689">
    <property type="entry name" value="Homeodomain-like"/>
    <property type="match status" value="1"/>
</dbReference>
<dbReference type="InterPro" id="IPR001356">
    <property type="entry name" value="HD"/>
</dbReference>
<reference evidence="9 11" key="2">
    <citation type="journal article" date="2013" name="Nature">
        <title>Insights into bilaterian evolution from three spiralian genomes.</title>
        <authorList>
            <person name="Simakov O."/>
            <person name="Marletaz F."/>
            <person name="Cho S.J."/>
            <person name="Edsinger-Gonzales E."/>
            <person name="Havlak P."/>
            <person name="Hellsten U."/>
            <person name="Kuo D.H."/>
            <person name="Larsson T."/>
            <person name="Lv J."/>
            <person name="Arendt D."/>
            <person name="Savage R."/>
            <person name="Osoegawa K."/>
            <person name="de Jong P."/>
            <person name="Grimwood J."/>
            <person name="Chapman J.A."/>
            <person name="Shapiro H."/>
            <person name="Aerts A."/>
            <person name="Otillar R.P."/>
            <person name="Terry A.Y."/>
            <person name="Boore J.L."/>
            <person name="Grigoriev I.V."/>
            <person name="Lindberg D.R."/>
            <person name="Seaver E.C."/>
            <person name="Weisblat D.A."/>
            <person name="Putnam N.H."/>
            <person name="Rokhsar D.S."/>
        </authorList>
    </citation>
    <scope>NUCLEOTIDE SEQUENCE</scope>
</reference>
<dbReference type="GO" id="GO:0005634">
    <property type="term" value="C:nucleus"/>
    <property type="evidence" value="ECO:0000318"/>
    <property type="project" value="GO_Central"/>
</dbReference>
<dbReference type="GeneID" id="20197005"/>
<dbReference type="CDD" id="cd00086">
    <property type="entry name" value="homeodomain"/>
    <property type="match status" value="1"/>
</dbReference>
<dbReference type="InterPro" id="IPR000047">
    <property type="entry name" value="HTH_motif"/>
</dbReference>
<dbReference type="InterPro" id="IPR017970">
    <property type="entry name" value="Homeobox_CS"/>
</dbReference>
<evidence type="ECO:0000256" key="6">
    <source>
        <dbReference type="PROSITE-ProRule" id="PRU00108"/>
    </source>
</evidence>
<dbReference type="RefSeq" id="XP_009026688.1">
    <property type="nucleotide sequence ID" value="XM_009028440.1"/>
</dbReference>
<reference evidence="11" key="1">
    <citation type="submission" date="2012-12" db="EMBL/GenBank/DDBJ databases">
        <authorList>
            <person name="Hellsten U."/>
            <person name="Grimwood J."/>
            <person name="Chapman J.A."/>
            <person name="Shapiro H."/>
            <person name="Aerts A."/>
            <person name="Otillar R.P."/>
            <person name="Terry A.Y."/>
            <person name="Boore J.L."/>
            <person name="Simakov O."/>
            <person name="Marletaz F."/>
            <person name="Cho S.-J."/>
            <person name="Edsinger-Gonzales E."/>
            <person name="Havlak P."/>
            <person name="Kuo D.-H."/>
            <person name="Larsson T."/>
            <person name="Lv J."/>
            <person name="Arendt D."/>
            <person name="Savage R."/>
            <person name="Osoegawa K."/>
            <person name="de Jong P."/>
            <person name="Lindberg D.R."/>
            <person name="Seaver E.C."/>
            <person name="Weisblat D.A."/>
            <person name="Putnam N.H."/>
            <person name="Grigoriev I.V."/>
            <person name="Rokhsar D.S."/>
        </authorList>
    </citation>
    <scope>NUCLEOTIDE SEQUENCE</scope>
</reference>
<dbReference type="PRINTS" id="PR00031">
    <property type="entry name" value="HTHREPRESSR"/>
</dbReference>
<dbReference type="OMA" id="IFRRQKY"/>
<comment type="subcellular location">
    <subcellularLocation>
        <location evidence="1 6 7">Nucleus</location>
    </subcellularLocation>
</comment>
<gene>
    <name evidence="10" type="primary">20197005</name>
    <name evidence="9" type="ORF">HELRODRAFT_148584</name>
</gene>
<dbReference type="InterPro" id="IPR020479">
    <property type="entry name" value="HD_metazoa"/>
</dbReference>
<dbReference type="AlphaFoldDB" id="T1EKA5"/>
<dbReference type="InterPro" id="IPR050394">
    <property type="entry name" value="Homeobox_NK-like"/>
</dbReference>
<dbReference type="EMBL" id="AMQM01006905">
    <property type="status" value="NOT_ANNOTATED_CDS"/>
    <property type="molecule type" value="Genomic_DNA"/>
</dbReference>
<dbReference type="InParanoid" id="T1EKA5"/>
<evidence type="ECO:0000313" key="10">
    <source>
        <dbReference type="EnsemblMetazoa" id="HelroP148584"/>
    </source>
</evidence>
<dbReference type="OrthoDB" id="3137333at2759"/>
<name>T1EKA5_HELRO</name>
<dbReference type="Proteomes" id="UP000015101">
    <property type="component" value="Unassembled WGS sequence"/>
</dbReference>
<sequence>RRKRRILFNQLQIHQLEKIFRRQKYLSAAERDQLSSMIGLSPTQVKIWFQNHRYKTKK</sequence>
<organism evidence="10 11">
    <name type="scientific">Helobdella robusta</name>
    <name type="common">Californian leech</name>
    <dbReference type="NCBI Taxonomy" id="6412"/>
    <lineage>
        <taxon>Eukaryota</taxon>
        <taxon>Metazoa</taxon>
        <taxon>Spiralia</taxon>
        <taxon>Lophotrochozoa</taxon>
        <taxon>Annelida</taxon>
        <taxon>Clitellata</taxon>
        <taxon>Hirudinea</taxon>
        <taxon>Rhynchobdellida</taxon>
        <taxon>Glossiphoniidae</taxon>
        <taxon>Helobdella</taxon>
    </lineage>
</organism>
<evidence type="ECO:0000256" key="5">
    <source>
        <dbReference type="ARBA" id="ARBA00023242"/>
    </source>
</evidence>
<evidence type="ECO:0000256" key="1">
    <source>
        <dbReference type="ARBA" id="ARBA00004123"/>
    </source>
</evidence>
<dbReference type="PANTHER" id="PTHR24340">
    <property type="entry name" value="HOMEOBOX PROTEIN NKX"/>
    <property type="match status" value="1"/>
</dbReference>
<feature type="domain" description="Homeobox" evidence="8">
    <location>
        <begin position="1"/>
        <end position="58"/>
    </location>
</feature>
<dbReference type="PROSITE" id="PS50071">
    <property type="entry name" value="HOMEOBOX_2"/>
    <property type="match status" value="1"/>
</dbReference>
<dbReference type="KEGG" id="hro:HELRODRAFT_148584"/>
<dbReference type="GO" id="GO:0006357">
    <property type="term" value="P:regulation of transcription by RNA polymerase II"/>
    <property type="evidence" value="ECO:0000318"/>
    <property type="project" value="GO_Central"/>
</dbReference>